<accession>A0AAE0VJF2</accession>
<dbReference type="EMBL" id="JAEAOA010000505">
    <property type="protein sequence ID" value="KAK3579841.1"/>
    <property type="molecule type" value="Genomic_DNA"/>
</dbReference>
<dbReference type="Gene3D" id="3.40.50.620">
    <property type="entry name" value="HUPs"/>
    <property type="match status" value="1"/>
</dbReference>
<proteinExistence type="predicted"/>
<dbReference type="InterPro" id="IPR014729">
    <property type="entry name" value="Rossmann-like_a/b/a_fold"/>
</dbReference>
<feature type="coiled-coil region" evidence="1">
    <location>
        <begin position="68"/>
        <end position="95"/>
    </location>
</feature>
<dbReference type="AlphaFoldDB" id="A0AAE0VJF2"/>
<gene>
    <name evidence="3" type="ORF">CHS0354_007358</name>
</gene>
<keyword evidence="1" id="KW-0175">Coiled coil</keyword>
<reference evidence="3" key="3">
    <citation type="submission" date="2023-05" db="EMBL/GenBank/DDBJ databases">
        <authorList>
            <person name="Smith C.H."/>
        </authorList>
    </citation>
    <scope>NUCLEOTIDE SEQUENCE</scope>
    <source>
        <strain evidence="3">CHS0354</strain>
        <tissue evidence="3">Mantle</tissue>
    </source>
</reference>
<evidence type="ECO:0000259" key="2">
    <source>
        <dbReference type="Pfam" id="PF00582"/>
    </source>
</evidence>
<dbReference type="Pfam" id="PF00582">
    <property type="entry name" value="Usp"/>
    <property type="match status" value="1"/>
</dbReference>
<keyword evidence="4" id="KW-1185">Reference proteome</keyword>
<name>A0AAE0VJF2_9BIVA</name>
<protein>
    <recommendedName>
        <fullName evidence="2">UspA domain-containing protein</fullName>
    </recommendedName>
</protein>
<reference evidence="3" key="2">
    <citation type="journal article" date="2021" name="Genome Biol. Evol.">
        <title>Developing a high-quality reference genome for a parasitic bivalve with doubly uniparental inheritance (Bivalvia: Unionida).</title>
        <authorList>
            <person name="Smith C.H."/>
        </authorList>
    </citation>
    <scope>NUCLEOTIDE SEQUENCE</scope>
    <source>
        <strain evidence="3">CHS0354</strain>
        <tissue evidence="3">Mantle</tissue>
    </source>
</reference>
<evidence type="ECO:0000313" key="3">
    <source>
        <dbReference type="EMBL" id="KAK3579841.1"/>
    </source>
</evidence>
<dbReference type="InterPro" id="IPR006015">
    <property type="entry name" value="Universal_stress_UspA"/>
</dbReference>
<dbReference type="Proteomes" id="UP001195483">
    <property type="component" value="Unassembled WGS sequence"/>
</dbReference>
<reference evidence="3" key="1">
    <citation type="journal article" date="2021" name="Genome Biol. Evol.">
        <title>A High-Quality Reference Genome for a Parasitic Bivalve with Doubly Uniparental Inheritance (Bivalvia: Unionida).</title>
        <authorList>
            <person name="Smith C.H."/>
        </authorList>
    </citation>
    <scope>NUCLEOTIDE SEQUENCE</scope>
    <source>
        <strain evidence="3">CHS0354</strain>
    </source>
</reference>
<dbReference type="SUPFAM" id="SSF52402">
    <property type="entry name" value="Adenine nucleotide alpha hydrolases-like"/>
    <property type="match status" value="1"/>
</dbReference>
<organism evidence="3 4">
    <name type="scientific">Potamilus streckersoni</name>
    <dbReference type="NCBI Taxonomy" id="2493646"/>
    <lineage>
        <taxon>Eukaryota</taxon>
        <taxon>Metazoa</taxon>
        <taxon>Spiralia</taxon>
        <taxon>Lophotrochozoa</taxon>
        <taxon>Mollusca</taxon>
        <taxon>Bivalvia</taxon>
        <taxon>Autobranchia</taxon>
        <taxon>Heteroconchia</taxon>
        <taxon>Palaeoheterodonta</taxon>
        <taxon>Unionida</taxon>
        <taxon>Unionoidea</taxon>
        <taxon>Unionidae</taxon>
        <taxon>Ambleminae</taxon>
        <taxon>Lampsilini</taxon>
        <taxon>Potamilus</taxon>
    </lineage>
</organism>
<dbReference type="PANTHER" id="PTHR46989">
    <property type="entry name" value="USP DOMAIN-CONTAINING PROTEIN"/>
    <property type="match status" value="1"/>
</dbReference>
<sequence length="166" mass="18577">MSATEEGRKSTVVVMGIDESEHADYAFKWYMDNGHKEGDKVLLVHAAQYKSITNPVMTGMVWSPAMMVEELEREKKKVSRLIKKWKKKMEELKVDGETVWEEGDPGHAIVKVAKEKGADLIVVGCRGAGTVRRTLMGSVSTFVLHHSHVPVFVCRHKGSHPAIVHN</sequence>
<dbReference type="InterPro" id="IPR006016">
    <property type="entry name" value="UspA"/>
</dbReference>
<dbReference type="CDD" id="cd23659">
    <property type="entry name" value="USP_At3g01520-like"/>
    <property type="match status" value="1"/>
</dbReference>
<evidence type="ECO:0000256" key="1">
    <source>
        <dbReference type="SAM" id="Coils"/>
    </source>
</evidence>
<evidence type="ECO:0000313" key="4">
    <source>
        <dbReference type="Proteomes" id="UP001195483"/>
    </source>
</evidence>
<comment type="caution">
    <text evidence="3">The sequence shown here is derived from an EMBL/GenBank/DDBJ whole genome shotgun (WGS) entry which is preliminary data.</text>
</comment>
<dbReference type="PANTHER" id="PTHR46989:SF3">
    <property type="entry name" value="USPA DOMAIN-CONTAINING PROTEIN"/>
    <property type="match status" value="1"/>
</dbReference>
<dbReference type="PRINTS" id="PR01438">
    <property type="entry name" value="UNVRSLSTRESS"/>
</dbReference>
<feature type="domain" description="UspA" evidence="2">
    <location>
        <begin position="13"/>
        <end position="155"/>
    </location>
</feature>